<feature type="domain" description="DUF6916" evidence="1">
    <location>
        <begin position="6"/>
        <end position="96"/>
    </location>
</feature>
<dbReference type="EMBL" id="SWDV01000005">
    <property type="protein sequence ID" value="TLX79531.1"/>
    <property type="molecule type" value="Genomic_DNA"/>
</dbReference>
<sequence length="102" mass="11354">MYPMPTQQGLQQAQGSRFQLWIAPDQALDVELIEVLVGNPMSAEYESFSAAFALPEQWDLPQALYRLSAPGEEGWLLLLTPVQPSADRRAVLQAVFHSRKAA</sequence>
<evidence type="ECO:0000259" key="1">
    <source>
        <dbReference type="Pfam" id="PF21880"/>
    </source>
</evidence>
<dbReference type="OrthoDB" id="9015698at2"/>
<accession>A0A5R9RQV0</accession>
<gene>
    <name evidence="2" type="ORF">FAS41_07610</name>
</gene>
<name>A0A5R9RQV0_9PSED</name>
<protein>
    <recommendedName>
        <fullName evidence="1">DUF6916 domain-containing protein</fullName>
    </recommendedName>
</protein>
<dbReference type="Pfam" id="PF21880">
    <property type="entry name" value="DUF6916"/>
    <property type="match status" value="1"/>
</dbReference>
<evidence type="ECO:0000313" key="2">
    <source>
        <dbReference type="EMBL" id="TLX79531.1"/>
    </source>
</evidence>
<evidence type="ECO:0000313" key="3">
    <source>
        <dbReference type="Proteomes" id="UP000306635"/>
    </source>
</evidence>
<dbReference type="InterPro" id="IPR054209">
    <property type="entry name" value="DUF6916"/>
</dbReference>
<reference evidence="2 3" key="1">
    <citation type="submission" date="2019-04" db="EMBL/GenBank/DDBJ databases">
        <authorList>
            <person name="Li M."/>
        </authorList>
    </citation>
    <scope>NUCLEOTIDE SEQUENCE [LARGE SCALE GENOMIC DNA]</scope>
    <source>
        <strain evidence="2 3">LAM1902</strain>
    </source>
</reference>
<dbReference type="AlphaFoldDB" id="A0A5R9RQV0"/>
<organism evidence="2 3">
    <name type="scientific">Pseudomonas nicosulfuronedens</name>
    <dbReference type="NCBI Taxonomy" id="2571105"/>
    <lineage>
        <taxon>Bacteria</taxon>
        <taxon>Pseudomonadati</taxon>
        <taxon>Pseudomonadota</taxon>
        <taxon>Gammaproteobacteria</taxon>
        <taxon>Pseudomonadales</taxon>
        <taxon>Pseudomonadaceae</taxon>
        <taxon>Pseudomonas</taxon>
    </lineage>
</organism>
<dbReference type="Proteomes" id="UP000306635">
    <property type="component" value="Unassembled WGS sequence"/>
</dbReference>
<proteinExistence type="predicted"/>
<dbReference type="RefSeq" id="WP_138520996.1">
    <property type="nucleotide sequence ID" value="NZ_JAOCBK010000008.1"/>
</dbReference>
<keyword evidence="3" id="KW-1185">Reference proteome</keyword>
<comment type="caution">
    <text evidence="2">The sequence shown here is derived from an EMBL/GenBank/DDBJ whole genome shotgun (WGS) entry which is preliminary data.</text>
</comment>